<evidence type="ECO:0000256" key="6">
    <source>
        <dbReference type="ARBA" id="ARBA00023295"/>
    </source>
</evidence>
<dbReference type="InterPro" id="IPR027291">
    <property type="entry name" value="Glyco_hydro_38_N_sf"/>
</dbReference>
<dbReference type="InterPro" id="IPR037094">
    <property type="entry name" value="Glyco_hydro_38_cen_sf"/>
</dbReference>
<dbReference type="GO" id="GO:0006013">
    <property type="term" value="P:mannose metabolic process"/>
    <property type="evidence" value="ECO:0007669"/>
    <property type="project" value="InterPro"/>
</dbReference>
<dbReference type="GO" id="GO:0004559">
    <property type="term" value="F:alpha-mannosidase activity"/>
    <property type="evidence" value="ECO:0007669"/>
    <property type="project" value="InterPro"/>
</dbReference>
<evidence type="ECO:0000256" key="5">
    <source>
        <dbReference type="ARBA" id="ARBA00023157"/>
    </source>
</evidence>
<dbReference type="InterPro" id="IPR028995">
    <property type="entry name" value="Glyco_hydro_57/38_cen_sf"/>
</dbReference>
<dbReference type="GO" id="GO:0030246">
    <property type="term" value="F:carbohydrate binding"/>
    <property type="evidence" value="ECO:0007669"/>
    <property type="project" value="InterPro"/>
</dbReference>
<keyword evidence="6 7" id="KW-0326">Glycosidase</keyword>
<reference evidence="9 10" key="1">
    <citation type="submission" date="2018-07" db="EMBL/GenBank/DDBJ databases">
        <title>Genome sequencing of oomycete isolates from Chile give support for New Zealand origin for Phytophthora kernoviae and make available the first Nothophytophthora sp. genome.</title>
        <authorList>
            <person name="Studholme D.J."/>
            <person name="Sanfuentes E."/>
            <person name="Panda P."/>
            <person name="Hill R."/>
            <person name="Sambles C."/>
            <person name="Grant M."/>
            <person name="Williams N.M."/>
            <person name="Mcdougal R.L."/>
        </authorList>
    </citation>
    <scope>NUCLEOTIDE SEQUENCE [LARGE SCALE GENOMIC DNA]</scope>
    <source>
        <strain evidence="9">Chile7</strain>
    </source>
</reference>
<dbReference type="InterPro" id="IPR013780">
    <property type="entry name" value="Glyco_hydro_b"/>
</dbReference>
<dbReference type="AlphaFoldDB" id="A0A3R7JMJ3"/>
<dbReference type="FunFam" id="1.20.1270.50:FF:000002">
    <property type="entry name" value="Alpha-mannosidase"/>
    <property type="match status" value="1"/>
</dbReference>
<proteinExistence type="inferred from homology"/>
<evidence type="ECO:0000259" key="8">
    <source>
        <dbReference type="SMART" id="SM00872"/>
    </source>
</evidence>
<dbReference type="SUPFAM" id="SSF74650">
    <property type="entry name" value="Galactose mutarotase-like"/>
    <property type="match status" value="1"/>
</dbReference>
<name>A0A3R7JMJ3_9STRA</name>
<feature type="non-terminal residue" evidence="9">
    <location>
        <position position="977"/>
    </location>
</feature>
<dbReference type="InterPro" id="IPR011682">
    <property type="entry name" value="Glyco_hydro_38_C"/>
</dbReference>
<dbReference type="Gene3D" id="2.60.40.1360">
    <property type="match status" value="1"/>
</dbReference>
<dbReference type="Proteomes" id="UP000284657">
    <property type="component" value="Unassembled WGS sequence"/>
</dbReference>
<evidence type="ECO:0000256" key="4">
    <source>
        <dbReference type="ARBA" id="ARBA00022833"/>
    </source>
</evidence>
<comment type="cofactor">
    <cofactor evidence="7">
        <name>Zn(2+)</name>
        <dbReference type="ChEBI" id="CHEBI:29105"/>
    </cofactor>
    <text evidence="7">Binds 1 zinc ion per subunit.</text>
</comment>
<dbReference type="InterPro" id="IPR011013">
    <property type="entry name" value="Gal_mutarotase_sf_dom"/>
</dbReference>
<dbReference type="Gene3D" id="3.20.110.10">
    <property type="entry name" value="Glycoside hydrolase 38, N terminal domain"/>
    <property type="match status" value="1"/>
</dbReference>
<dbReference type="FunFam" id="1.20.1270.50:FF:000003">
    <property type="entry name" value="Alpha-mannosidase"/>
    <property type="match status" value="1"/>
</dbReference>
<dbReference type="EMBL" id="MBAD02001589">
    <property type="protein sequence ID" value="RLN53343.1"/>
    <property type="molecule type" value="Genomic_DNA"/>
</dbReference>
<evidence type="ECO:0000256" key="2">
    <source>
        <dbReference type="ARBA" id="ARBA00022723"/>
    </source>
</evidence>
<dbReference type="Gene3D" id="1.20.1270.50">
    <property type="entry name" value="Glycoside hydrolase family 38, central domain"/>
    <property type="match status" value="2"/>
</dbReference>
<gene>
    <name evidence="9" type="ORF">BBJ29_010011</name>
</gene>
<keyword evidence="5" id="KW-1015">Disulfide bond</keyword>
<sequence>DQYYMEKVQYILDTAVEELVRNPDRQFMFVEQSFFQRWWHQQGSEVRGIVKQLVKEGRLDLTVNGGWCMHDEATPHYIAMVDQTAYGHQLLMDEFGISPRIGWQIDPFGHSATQGSLLSQGVGFDALYFARIDYQDYGQRIKTKDLEFIWRPSKSRGKESQVFTGEIIDHYCPPRHFSYGNIGNEIQDDADLHDYDVCGEVDQFVQNAQMRGSATKGHHVFIPMGCDFEYDNSLRWFKNMDKLIHYVNQDDRLNVLYSNLSYYTDVKRAEGLTWSVKTDDFMPYASADHDYWSGFFTSRPTLKRFARVANILLQQVRQLDAVYQSHHSTELVSLQRAVGLVQHHDGLSGTEKQSVAYDYALRLNDGIIDAEKEMNEVLFVIGEKEPFRFCLMANTSVCDVSTQNDEFDVLIHNALARTSVETISIPITHKTAEVQVVTGDATVRSQDVFVALPVHPETQVAPYSFVFSVELKPLSTVRLLVKQKTTDGVDVDDILHSTTDVAPIDDSEGSEVVVLENHLIRAEINKATGSITKLANKKKNIQIPLSLDVAYYQAFQGGNGARSGAYAFRPDSNKTYPVTNATSDGIPTGSLPGVKMIDLQTGDSTDSKSVPRVAFKIGSWVTLEYRVNEDDEFLEIEWTVGSIPIKDNKGKEVILRFDARDSIKSASKIYTDSNALEFMERVRNHRDTWNLTLHNNQDAVAANYFPITTGAYIKDTNRQLNLVTDRAQGAASLADGQLEVMVHRRLLDDDGKGVGEHLNETESVYDSATKTQVTKGLVVRGNFFINVDSAEDGMRSLRSKMESQFFRPLTVFRKAVTSADEQAKLPWLTVNEFPPNVGLTTMQELSKQCLMVRLSHLYAVDEHATLSQPATVDFSKLFTVKNAVVSEVTELTLTGTKPLPSSSAESSRFLWKTTDESNGASPRSLPVKGTSVVLQAIEVRAFRLCFGKSFVDADVESWDDEEGDSIGGALLDLAEII</sequence>
<comment type="caution">
    <text evidence="9">The sequence shown here is derived from an EMBL/GenBank/DDBJ whole genome shotgun (WGS) entry which is preliminary data.</text>
</comment>
<dbReference type="PANTHER" id="PTHR11607">
    <property type="entry name" value="ALPHA-MANNOSIDASE"/>
    <property type="match status" value="1"/>
</dbReference>
<dbReference type="PANTHER" id="PTHR11607:SF3">
    <property type="entry name" value="LYSOSOMAL ALPHA-MANNOSIDASE"/>
    <property type="match status" value="1"/>
</dbReference>
<organism evidence="9 10">
    <name type="scientific">Phytophthora kernoviae</name>
    <dbReference type="NCBI Taxonomy" id="325452"/>
    <lineage>
        <taxon>Eukaryota</taxon>
        <taxon>Sar</taxon>
        <taxon>Stramenopiles</taxon>
        <taxon>Oomycota</taxon>
        <taxon>Peronosporomycetes</taxon>
        <taxon>Peronosporales</taxon>
        <taxon>Peronosporaceae</taxon>
        <taxon>Phytophthora</taxon>
    </lineage>
</organism>
<dbReference type="GO" id="GO:0046872">
    <property type="term" value="F:metal ion binding"/>
    <property type="evidence" value="ECO:0007669"/>
    <property type="project" value="UniProtKB-KW"/>
</dbReference>
<evidence type="ECO:0000256" key="1">
    <source>
        <dbReference type="ARBA" id="ARBA00009792"/>
    </source>
</evidence>
<dbReference type="Pfam" id="PF01074">
    <property type="entry name" value="Glyco_hydro_38N"/>
    <property type="match status" value="1"/>
</dbReference>
<protein>
    <recommendedName>
        <fullName evidence="7">Alpha-mannosidase</fullName>
        <ecNumber evidence="7">3.2.1.-</ecNumber>
    </recommendedName>
</protein>
<dbReference type="EC" id="3.2.1.-" evidence="7"/>
<dbReference type="InterPro" id="IPR011330">
    <property type="entry name" value="Glyco_hydro/deAcase_b/a-brl"/>
</dbReference>
<evidence type="ECO:0000313" key="10">
    <source>
        <dbReference type="Proteomes" id="UP000284657"/>
    </source>
</evidence>
<feature type="non-terminal residue" evidence="9">
    <location>
        <position position="1"/>
    </location>
</feature>
<dbReference type="Gene3D" id="2.60.40.1180">
    <property type="entry name" value="Golgi alpha-mannosidase II"/>
    <property type="match status" value="1"/>
</dbReference>
<dbReference type="Pfam" id="PF09261">
    <property type="entry name" value="Alpha-mann_mid"/>
    <property type="match status" value="1"/>
</dbReference>
<dbReference type="Pfam" id="PF07748">
    <property type="entry name" value="Glyco_hydro_38C"/>
    <property type="match status" value="1"/>
</dbReference>
<dbReference type="CDD" id="cd10810">
    <property type="entry name" value="GH38N_AMII_LAM_like"/>
    <property type="match status" value="1"/>
</dbReference>
<evidence type="ECO:0000313" key="9">
    <source>
        <dbReference type="EMBL" id="RLN53343.1"/>
    </source>
</evidence>
<dbReference type="SUPFAM" id="SSF88713">
    <property type="entry name" value="Glycoside hydrolase/deacetylase"/>
    <property type="match status" value="1"/>
</dbReference>
<feature type="domain" description="Glycoside hydrolase family 38 central" evidence="8">
    <location>
        <begin position="290"/>
        <end position="363"/>
    </location>
</feature>
<keyword evidence="3 7" id="KW-0378">Hydrolase</keyword>
<comment type="similarity">
    <text evidence="1 7">Belongs to the glycosyl hydrolase 38 family.</text>
</comment>
<dbReference type="SUPFAM" id="SSF88688">
    <property type="entry name" value="Families 57/38 glycoside transferase middle domain"/>
    <property type="match status" value="1"/>
</dbReference>
<dbReference type="InterPro" id="IPR000602">
    <property type="entry name" value="Glyco_hydro_38_N"/>
</dbReference>
<dbReference type="InterPro" id="IPR015341">
    <property type="entry name" value="Glyco_hydro_38_cen"/>
</dbReference>
<keyword evidence="2 7" id="KW-0479">Metal-binding</keyword>
<keyword evidence="4 7" id="KW-0862">Zinc</keyword>
<dbReference type="InterPro" id="IPR050843">
    <property type="entry name" value="Glycosyl_Hydrlase_38"/>
</dbReference>
<dbReference type="Gene3D" id="2.70.98.30">
    <property type="entry name" value="Golgi alpha-mannosidase II, domain 4"/>
    <property type="match status" value="1"/>
</dbReference>
<evidence type="ECO:0000256" key="7">
    <source>
        <dbReference type="RuleBase" id="RU361199"/>
    </source>
</evidence>
<accession>A0A3R7JMJ3</accession>
<dbReference type="SMART" id="SM00872">
    <property type="entry name" value="Alpha-mann_mid"/>
    <property type="match status" value="1"/>
</dbReference>
<evidence type="ECO:0000256" key="3">
    <source>
        <dbReference type="ARBA" id="ARBA00022801"/>
    </source>
</evidence>